<keyword evidence="2" id="KW-1185">Reference proteome</keyword>
<evidence type="ECO:0000313" key="2">
    <source>
        <dbReference type="Proteomes" id="UP000268908"/>
    </source>
</evidence>
<dbReference type="OrthoDB" id="5623992at2"/>
<dbReference type="EMBL" id="RCCI01000006">
    <property type="protein sequence ID" value="RLJ63636.1"/>
    <property type="molecule type" value="Genomic_DNA"/>
</dbReference>
<reference evidence="1 2" key="1">
    <citation type="submission" date="2018-10" db="EMBL/GenBank/DDBJ databases">
        <title>Genomic Encyclopedia of Type Strains, Phase IV (KMG-IV): sequencing the most valuable type-strain genomes for metagenomic binning, comparative biology and taxonomic classification.</title>
        <authorList>
            <person name="Goeker M."/>
        </authorList>
    </citation>
    <scope>NUCLEOTIDE SEQUENCE [LARGE SCALE GENOMIC DNA]</scope>
    <source>
        <strain evidence="1 2">DSM 26916</strain>
    </source>
</reference>
<sequence>MNTTIPDFTEREKQLVKQCLRERYGQDIPIEVADAELMLDQLTEALDTCPTVIWDQRGAHFVVFKTGDSRFRCQFYYTEAQQFGTGKDEYDNLGDCVITLLQVQSDHEREKAGMRSGMNAVDFSKANDGEEYFGPLIV</sequence>
<evidence type="ECO:0000313" key="1">
    <source>
        <dbReference type="EMBL" id="RLJ63636.1"/>
    </source>
</evidence>
<gene>
    <name evidence="1" type="ORF">DFR35_2266</name>
</gene>
<comment type="caution">
    <text evidence="1">The sequence shown here is derived from an EMBL/GenBank/DDBJ whole genome shotgun (WGS) entry which is preliminary data.</text>
</comment>
<protein>
    <submittedName>
        <fullName evidence="1">Uncharacterized protein</fullName>
    </submittedName>
</protein>
<name>A0A497XAQ2_9PROT</name>
<accession>A0A497XAQ2</accession>
<dbReference type="AlphaFoldDB" id="A0A497XAQ2"/>
<proteinExistence type="predicted"/>
<organism evidence="1 2">
    <name type="scientific">Sulfurisoma sediminicola</name>
    <dbReference type="NCBI Taxonomy" id="1381557"/>
    <lineage>
        <taxon>Bacteria</taxon>
        <taxon>Pseudomonadati</taxon>
        <taxon>Pseudomonadota</taxon>
        <taxon>Betaproteobacteria</taxon>
        <taxon>Nitrosomonadales</taxon>
        <taxon>Sterolibacteriaceae</taxon>
        <taxon>Sulfurisoma</taxon>
    </lineage>
</organism>
<dbReference type="Proteomes" id="UP000268908">
    <property type="component" value="Unassembled WGS sequence"/>
</dbReference>
<dbReference type="RefSeq" id="WP_121242449.1">
    <property type="nucleotide sequence ID" value="NZ_BHVV01000003.1"/>
</dbReference>